<dbReference type="Proteomes" id="UP000808215">
    <property type="component" value="Unassembled WGS sequence"/>
</dbReference>
<dbReference type="InterPro" id="IPR007688">
    <property type="entry name" value="Conjugal_tfr_TrbL/VirB6"/>
</dbReference>
<dbReference type="EMBL" id="JADVKH010000010">
    <property type="protein sequence ID" value="MBJ9686767.1"/>
    <property type="molecule type" value="Genomic_DNA"/>
</dbReference>
<feature type="transmembrane region" description="Helical" evidence="6">
    <location>
        <begin position="243"/>
        <end position="260"/>
    </location>
</feature>
<evidence type="ECO:0000256" key="2">
    <source>
        <dbReference type="ARBA" id="ARBA00022692"/>
    </source>
</evidence>
<keyword evidence="4 6" id="KW-0472">Membrane</keyword>
<feature type="transmembrane region" description="Helical" evidence="6">
    <location>
        <begin position="202"/>
        <end position="223"/>
    </location>
</feature>
<feature type="transmembrane region" description="Helical" evidence="6">
    <location>
        <begin position="20"/>
        <end position="45"/>
    </location>
</feature>
<organism evidence="7 8">
    <name type="scientific">Burkholderia vietnamiensis</name>
    <dbReference type="NCBI Taxonomy" id="60552"/>
    <lineage>
        <taxon>Bacteria</taxon>
        <taxon>Pseudomonadati</taxon>
        <taxon>Pseudomonadota</taxon>
        <taxon>Betaproteobacteria</taxon>
        <taxon>Burkholderiales</taxon>
        <taxon>Burkholderiaceae</taxon>
        <taxon>Burkholderia</taxon>
        <taxon>Burkholderia cepacia complex</taxon>
    </lineage>
</organism>
<accession>A0ABS1ARH8</accession>
<protein>
    <submittedName>
        <fullName evidence="7">Type IV secretion system protein</fullName>
    </submittedName>
</protein>
<evidence type="ECO:0000313" key="8">
    <source>
        <dbReference type="Proteomes" id="UP000808215"/>
    </source>
</evidence>
<reference evidence="7 8" key="1">
    <citation type="submission" date="2020-11" db="EMBL/GenBank/DDBJ databases">
        <title>Enhanced detection system for hospital associated transmission using whole genome sequencing surveillance.</title>
        <authorList>
            <person name="Harrison L.H."/>
            <person name="Van Tyne D."/>
            <person name="Marsh J.W."/>
            <person name="Griffith M.P."/>
            <person name="Snyder D.J."/>
            <person name="Cooper V.S."/>
            <person name="Mustapha M."/>
        </authorList>
    </citation>
    <scope>NUCLEOTIDE SEQUENCE [LARGE SCALE GENOMIC DNA]</scope>
    <source>
        <strain evidence="7 8">BC00020</strain>
    </source>
</reference>
<evidence type="ECO:0000256" key="4">
    <source>
        <dbReference type="ARBA" id="ARBA00023136"/>
    </source>
</evidence>
<dbReference type="Pfam" id="PF04610">
    <property type="entry name" value="TrbL"/>
    <property type="match status" value="1"/>
</dbReference>
<sequence length="345" mass="35339">MTQGLWQFLSGSIDNALSTFVTSVSSSIASAITPAVTAGVTIWILMYGWTVMRGEVHEPVHQFAVRASKMSVILAVALGSGAYQANVVEFVNGLTTGLVQTVMPGTTSNVFSAIDQLDSKAFALTQMLWERGTNLMPWGGIADLISALIVGVSAALAELVMAGLLLLAKVALSFMLAVGPLFLACLAFGPTKRFAEGWVSKIANYSVLIFFLAAAAGICLSIYETFVNSLLTSSATDNPLGDAFSLLALAGAINVLIIQLPSVAAGISGGAAISGAAAMAVGAFLGRLSSGGLGGEQNQPFLKTESGGGSISGDAGRGAGRSSGSGDGQIPAYQRATHERLLGRR</sequence>
<feature type="region of interest" description="Disordered" evidence="5">
    <location>
        <begin position="304"/>
        <end position="345"/>
    </location>
</feature>
<name>A0ABS1ARH8_BURVI</name>
<dbReference type="RefSeq" id="WP_200091101.1">
    <property type="nucleotide sequence ID" value="NZ_JADVKH010000010.1"/>
</dbReference>
<evidence type="ECO:0000256" key="5">
    <source>
        <dbReference type="SAM" id="MobiDB-lite"/>
    </source>
</evidence>
<evidence type="ECO:0000256" key="1">
    <source>
        <dbReference type="ARBA" id="ARBA00004141"/>
    </source>
</evidence>
<feature type="compositionally biased region" description="Gly residues" evidence="5">
    <location>
        <begin position="306"/>
        <end position="327"/>
    </location>
</feature>
<feature type="compositionally biased region" description="Basic and acidic residues" evidence="5">
    <location>
        <begin position="336"/>
        <end position="345"/>
    </location>
</feature>
<comment type="caution">
    <text evidence="7">The sequence shown here is derived from an EMBL/GenBank/DDBJ whole genome shotgun (WGS) entry which is preliminary data.</text>
</comment>
<evidence type="ECO:0000256" key="6">
    <source>
        <dbReference type="SAM" id="Phobius"/>
    </source>
</evidence>
<feature type="transmembrane region" description="Helical" evidence="6">
    <location>
        <begin position="141"/>
        <end position="164"/>
    </location>
</feature>
<comment type="subcellular location">
    <subcellularLocation>
        <location evidence="1">Membrane</location>
        <topology evidence="1">Multi-pass membrane protein</topology>
    </subcellularLocation>
</comment>
<keyword evidence="8" id="KW-1185">Reference proteome</keyword>
<feature type="transmembrane region" description="Helical" evidence="6">
    <location>
        <begin position="170"/>
        <end position="190"/>
    </location>
</feature>
<keyword evidence="3 6" id="KW-1133">Transmembrane helix</keyword>
<keyword evidence="2 6" id="KW-0812">Transmembrane</keyword>
<gene>
    <name evidence="7" type="ORF">I5589_06700</name>
</gene>
<proteinExistence type="predicted"/>
<evidence type="ECO:0000313" key="7">
    <source>
        <dbReference type="EMBL" id="MBJ9686767.1"/>
    </source>
</evidence>
<evidence type="ECO:0000256" key="3">
    <source>
        <dbReference type="ARBA" id="ARBA00022989"/>
    </source>
</evidence>
<feature type="transmembrane region" description="Helical" evidence="6">
    <location>
        <begin position="267"/>
        <end position="286"/>
    </location>
</feature>